<feature type="domain" description="Reverse transcriptase" evidence="1">
    <location>
        <begin position="1"/>
        <end position="181"/>
    </location>
</feature>
<dbReference type="AlphaFoldDB" id="A0A803PJR9"/>
<proteinExistence type="predicted"/>
<reference evidence="2" key="2">
    <citation type="submission" date="2021-03" db="UniProtKB">
        <authorList>
            <consortium name="EnsemblPlants"/>
        </authorList>
    </citation>
    <scope>IDENTIFICATION</scope>
</reference>
<dbReference type="Proteomes" id="UP000596661">
    <property type="component" value="Chromosome 5"/>
</dbReference>
<sequence length="327" mass="37924">MKIDLSKAYDTVDWQFVEVLLRHLCFPARFISWIVTCLKGNHYHILMNGRIQGNFKGKKGLLEGDPMSPLLFVLIMEYLSRHLSFYSESKDFGFHPLCKNFCLTNLCFTDDLILFSKGNLKSVRIVQEAFTKFCNATGLSANKAKSQIFFGEVKDDVKLKILDLVQMEEGYFPLKYLGVNLHPTKWKASDYGVILDKINKNLNCWASRNLTFARRAQLIHSVLLGIRNYWMSIFIIPQKIIAAIEKSCQDFLWGKKGNRSKLHLAYCVATNETQLNLAVKGGNFSATRFYNHHVIENRVDYAGWIRDRLLIPKHRFYLARHDLQNRD</sequence>
<dbReference type="PROSITE" id="PS50878">
    <property type="entry name" value="RT_POL"/>
    <property type="match status" value="1"/>
</dbReference>
<evidence type="ECO:0000259" key="1">
    <source>
        <dbReference type="PROSITE" id="PS50878"/>
    </source>
</evidence>
<protein>
    <recommendedName>
        <fullName evidence="1">Reverse transcriptase domain-containing protein</fullName>
    </recommendedName>
</protein>
<keyword evidence="3" id="KW-1185">Reference proteome</keyword>
<dbReference type="EMBL" id="UZAU01000488">
    <property type="status" value="NOT_ANNOTATED_CDS"/>
    <property type="molecule type" value="Genomic_DNA"/>
</dbReference>
<dbReference type="SUPFAM" id="SSF56672">
    <property type="entry name" value="DNA/RNA polymerases"/>
    <property type="match status" value="1"/>
</dbReference>
<dbReference type="Pfam" id="PF00078">
    <property type="entry name" value="RVT_1"/>
    <property type="match status" value="1"/>
</dbReference>
<dbReference type="InterPro" id="IPR043502">
    <property type="entry name" value="DNA/RNA_pol_sf"/>
</dbReference>
<dbReference type="PANTHER" id="PTHR33116:SF84">
    <property type="entry name" value="RNA-DIRECTED DNA POLYMERASE"/>
    <property type="match status" value="1"/>
</dbReference>
<organism evidence="2 3">
    <name type="scientific">Cannabis sativa</name>
    <name type="common">Hemp</name>
    <name type="synonym">Marijuana</name>
    <dbReference type="NCBI Taxonomy" id="3483"/>
    <lineage>
        <taxon>Eukaryota</taxon>
        <taxon>Viridiplantae</taxon>
        <taxon>Streptophyta</taxon>
        <taxon>Embryophyta</taxon>
        <taxon>Tracheophyta</taxon>
        <taxon>Spermatophyta</taxon>
        <taxon>Magnoliopsida</taxon>
        <taxon>eudicotyledons</taxon>
        <taxon>Gunneridae</taxon>
        <taxon>Pentapetalae</taxon>
        <taxon>rosids</taxon>
        <taxon>fabids</taxon>
        <taxon>Rosales</taxon>
        <taxon>Cannabaceae</taxon>
        <taxon>Cannabis</taxon>
    </lineage>
</organism>
<reference evidence="2" key="1">
    <citation type="submission" date="2018-11" db="EMBL/GenBank/DDBJ databases">
        <authorList>
            <person name="Grassa J C."/>
        </authorList>
    </citation>
    <scope>NUCLEOTIDE SEQUENCE [LARGE SCALE GENOMIC DNA]</scope>
</reference>
<dbReference type="PANTHER" id="PTHR33116">
    <property type="entry name" value="REVERSE TRANSCRIPTASE ZINC-BINDING DOMAIN-CONTAINING PROTEIN-RELATED-RELATED"/>
    <property type="match status" value="1"/>
</dbReference>
<dbReference type="InterPro" id="IPR000477">
    <property type="entry name" value="RT_dom"/>
</dbReference>
<name>A0A803PJR9_CANSA</name>
<evidence type="ECO:0000313" key="3">
    <source>
        <dbReference type="Proteomes" id="UP000596661"/>
    </source>
</evidence>
<evidence type="ECO:0000313" key="2">
    <source>
        <dbReference type="EnsemblPlants" id="cds.evm.model.05.1046"/>
    </source>
</evidence>
<dbReference type="Gramene" id="evm.model.05.1046">
    <property type="protein sequence ID" value="cds.evm.model.05.1046"/>
    <property type="gene ID" value="evm.TU.05.1046"/>
</dbReference>
<dbReference type="EnsemblPlants" id="evm.model.05.1046">
    <property type="protein sequence ID" value="cds.evm.model.05.1046"/>
    <property type="gene ID" value="evm.TU.05.1046"/>
</dbReference>
<accession>A0A803PJR9</accession>